<evidence type="ECO:0000256" key="4">
    <source>
        <dbReference type="ARBA" id="ARBA00022989"/>
    </source>
</evidence>
<feature type="compositionally biased region" description="Polar residues" evidence="6">
    <location>
        <begin position="154"/>
        <end position="163"/>
    </location>
</feature>
<evidence type="ECO:0000313" key="8">
    <source>
        <dbReference type="RefSeq" id="XP_026687986.1"/>
    </source>
</evidence>
<dbReference type="InterPro" id="IPR037721">
    <property type="entry name" value="Ferlin"/>
</dbReference>
<keyword evidence="7" id="KW-1185">Reference proteome</keyword>
<dbReference type="PaxDb" id="121845-A0A3Q0JHU8"/>
<dbReference type="STRING" id="121845.A0A3Q0JHU8"/>
<comment type="subcellular location">
    <subcellularLocation>
        <location evidence="1">Membrane</location>
    </subcellularLocation>
</comment>
<dbReference type="RefSeq" id="XP_026687986.1">
    <property type="nucleotide sequence ID" value="XM_026832185.1"/>
</dbReference>
<protein>
    <submittedName>
        <fullName evidence="8">Otoferlin-like</fullName>
    </submittedName>
</protein>
<keyword evidence="2" id="KW-0812">Transmembrane</keyword>
<evidence type="ECO:0000256" key="3">
    <source>
        <dbReference type="ARBA" id="ARBA00022737"/>
    </source>
</evidence>
<evidence type="ECO:0000256" key="1">
    <source>
        <dbReference type="ARBA" id="ARBA00004370"/>
    </source>
</evidence>
<keyword evidence="4" id="KW-1133">Transmembrane helix</keyword>
<evidence type="ECO:0000313" key="7">
    <source>
        <dbReference type="Proteomes" id="UP000079169"/>
    </source>
</evidence>
<keyword evidence="5" id="KW-0472">Membrane</keyword>
<sequence length="178" mass="19891">MFPPLCSRIKIQLRDNDPVNNTVIGTHYIDLKNISNDGDKGFLPTFGPNFVHMYGSTRDYSLLDENYSLNTGLGEGVSYRARLLIAIRTEITDNIDIIPADVEVESTFPVVEHSYGKNEEFFLFGTILEATMIDKRLGEKPVYLEMSIGNAGNTLDGYNQPSQEHADSDVEEPQLGKV</sequence>
<dbReference type="Proteomes" id="UP000079169">
    <property type="component" value="Unplaced"/>
</dbReference>
<name>A0A3Q0JHU8_DIACI</name>
<proteinExistence type="predicted"/>
<organism evidence="7 8">
    <name type="scientific">Diaphorina citri</name>
    <name type="common">Asian citrus psyllid</name>
    <dbReference type="NCBI Taxonomy" id="121845"/>
    <lineage>
        <taxon>Eukaryota</taxon>
        <taxon>Metazoa</taxon>
        <taxon>Ecdysozoa</taxon>
        <taxon>Arthropoda</taxon>
        <taxon>Hexapoda</taxon>
        <taxon>Insecta</taxon>
        <taxon>Pterygota</taxon>
        <taxon>Neoptera</taxon>
        <taxon>Paraneoptera</taxon>
        <taxon>Hemiptera</taxon>
        <taxon>Sternorrhyncha</taxon>
        <taxon>Psylloidea</taxon>
        <taxon>Psyllidae</taxon>
        <taxon>Diaphorininae</taxon>
        <taxon>Diaphorina</taxon>
    </lineage>
</organism>
<dbReference type="PANTHER" id="PTHR12546:SF60">
    <property type="entry name" value="MISFIRE, ISOFORM F"/>
    <property type="match status" value="1"/>
</dbReference>
<dbReference type="PANTHER" id="PTHR12546">
    <property type="entry name" value="FER-1-LIKE"/>
    <property type="match status" value="1"/>
</dbReference>
<evidence type="ECO:0000256" key="5">
    <source>
        <dbReference type="ARBA" id="ARBA00023136"/>
    </source>
</evidence>
<evidence type="ECO:0000256" key="6">
    <source>
        <dbReference type="SAM" id="MobiDB-lite"/>
    </source>
</evidence>
<dbReference type="GO" id="GO:0016020">
    <property type="term" value="C:membrane"/>
    <property type="evidence" value="ECO:0007669"/>
    <property type="project" value="UniProtKB-SubCell"/>
</dbReference>
<gene>
    <name evidence="8" type="primary">LOC103521548</name>
</gene>
<dbReference type="GeneID" id="103521548"/>
<dbReference type="GO" id="GO:0007009">
    <property type="term" value="P:plasma membrane organization"/>
    <property type="evidence" value="ECO:0007669"/>
    <property type="project" value="TreeGrafter"/>
</dbReference>
<feature type="region of interest" description="Disordered" evidence="6">
    <location>
        <begin position="154"/>
        <end position="178"/>
    </location>
</feature>
<evidence type="ECO:0000256" key="2">
    <source>
        <dbReference type="ARBA" id="ARBA00022692"/>
    </source>
</evidence>
<dbReference type="KEGG" id="dci:103521548"/>
<keyword evidence="3" id="KW-0677">Repeat</keyword>
<accession>A0A3Q0JHU8</accession>
<reference evidence="8" key="1">
    <citation type="submission" date="2025-08" db="UniProtKB">
        <authorList>
            <consortium name="RefSeq"/>
        </authorList>
    </citation>
    <scope>IDENTIFICATION</scope>
</reference>
<dbReference type="AlphaFoldDB" id="A0A3Q0JHU8"/>